<comment type="caution">
    <text evidence="3">The sequence shown here is derived from an EMBL/GenBank/DDBJ whole genome shotgun (WGS) entry which is preliminary data.</text>
</comment>
<feature type="transmembrane region" description="Helical" evidence="1">
    <location>
        <begin position="161"/>
        <end position="184"/>
    </location>
</feature>
<keyword evidence="4" id="KW-1185">Reference proteome</keyword>
<sequence>MSTTALDSTYGAWFISLLLETILYGMGILQTWNYFAARATDPRAVQATVAVVFFLETVQVIFFSISSYSRFVRNFGEIQVELLWEDSLQLLAAYLSAFIVQIYFASRIHRLTEARKPLSLSALGIYIILLLSITQIVAGIIQTVWSYELRSFLKLGTTKAITTLQSAASLACDMLITTYLCLFLKSQKGEMMKTNSMMDLLIYDAINRGVLTALSSGVNMVLFLAVPDTFWFFLGLAPSSKLYMNSMMATLNRRQHFREAIDYNDKGWNSIPMGTLASNAGGAKVGHHGQGQASFGVVEFAETVSVDINAKRDEFPGCA</sequence>
<dbReference type="EMBL" id="JAWWNJ010000114">
    <property type="protein sequence ID" value="KAK6992058.1"/>
    <property type="molecule type" value="Genomic_DNA"/>
</dbReference>
<feature type="transmembrane region" description="Helical" evidence="1">
    <location>
        <begin position="205"/>
        <end position="224"/>
    </location>
</feature>
<reference evidence="3 4" key="1">
    <citation type="journal article" date="2024" name="J Genomics">
        <title>Draft genome sequencing and assembly of Favolaschia claudopus CIRM-BRFM 2984 isolated from oak limbs.</title>
        <authorList>
            <person name="Navarro D."/>
            <person name="Drula E."/>
            <person name="Chaduli D."/>
            <person name="Cazenave R."/>
            <person name="Ahrendt S."/>
            <person name="Wang J."/>
            <person name="Lipzen A."/>
            <person name="Daum C."/>
            <person name="Barry K."/>
            <person name="Grigoriev I.V."/>
            <person name="Favel A."/>
            <person name="Rosso M.N."/>
            <person name="Martin F."/>
        </authorList>
    </citation>
    <scope>NUCLEOTIDE SEQUENCE [LARGE SCALE GENOMIC DNA]</scope>
    <source>
        <strain evidence="3 4">CIRM-BRFM 2984</strain>
    </source>
</reference>
<dbReference type="PANTHER" id="PTHR40465">
    <property type="entry name" value="CHROMOSOME 1, WHOLE GENOME SHOTGUN SEQUENCE"/>
    <property type="match status" value="1"/>
</dbReference>
<dbReference type="Proteomes" id="UP001362999">
    <property type="component" value="Unassembled WGS sequence"/>
</dbReference>
<organism evidence="3 4">
    <name type="scientific">Favolaschia claudopus</name>
    <dbReference type="NCBI Taxonomy" id="2862362"/>
    <lineage>
        <taxon>Eukaryota</taxon>
        <taxon>Fungi</taxon>
        <taxon>Dikarya</taxon>
        <taxon>Basidiomycota</taxon>
        <taxon>Agaricomycotina</taxon>
        <taxon>Agaricomycetes</taxon>
        <taxon>Agaricomycetidae</taxon>
        <taxon>Agaricales</taxon>
        <taxon>Marasmiineae</taxon>
        <taxon>Mycenaceae</taxon>
        <taxon>Favolaschia</taxon>
    </lineage>
</organism>
<protein>
    <recommendedName>
        <fullName evidence="2">DUF6534 domain-containing protein</fullName>
    </recommendedName>
</protein>
<dbReference type="Pfam" id="PF20152">
    <property type="entry name" value="DUF6534"/>
    <property type="match status" value="1"/>
</dbReference>
<dbReference type="PANTHER" id="PTHR40465:SF1">
    <property type="entry name" value="DUF6534 DOMAIN-CONTAINING PROTEIN"/>
    <property type="match status" value="1"/>
</dbReference>
<proteinExistence type="predicted"/>
<dbReference type="AlphaFoldDB" id="A0AAV9ZSU5"/>
<feature type="transmembrane region" description="Helical" evidence="1">
    <location>
        <begin position="118"/>
        <end position="141"/>
    </location>
</feature>
<name>A0AAV9ZSU5_9AGAR</name>
<feature type="transmembrane region" description="Helical" evidence="1">
    <location>
        <begin position="88"/>
        <end position="106"/>
    </location>
</feature>
<keyword evidence="1" id="KW-1133">Transmembrane helix</keyword>
<gene>
    <name evidence="3" type="ORF">R3P38DRAFT_3373463</name>
</gene>
<evidence type="ECO:0000313" key="3">
    <source>
        <dbReference type="EMBL" id="KAK6992058.1"/>
    </source>
</evidence>
<evidence type="ECO:0000313" key="4">
    <source>
        <dbReference type="Proteomes" id="UP001362999"/>
    </source>
</evidence>
<feature type="transmembrane region" description="Helical" evidence="1">
    <location>
        <begin position="12"/>
        <end position="35"/>
    </location>
</feature>
<feature type="transmembrane region" description="Helical" evidence="1">
    <location>
        <begin position="47"/>
        <end position="68"/>
    </location>
</feature>
<dbReference type="InterPro" id="IPR045339">
    <property type="entry name" value="DUF6534"/>
</dbReference>
<keyword evidence="1" id="KW-0472">Membrane</keyword>
<accession>A0AAV9ZSU5</accession>
<feature type="domain" description="DUF6534" evidence="2">
    <location>
        <begin position="169"/>
        <end position="256"/>
    </location>
</feature>
<evidence type="ECO:0000259" key="2">
    <source>
        <dbReference type="Pfam" id="PF20152"/>
    </source>
</evidence>
<evidence type="ECO:0000256" key="1">
    <source>
        <dbReference type="SAM" id="Phobius"/>
    </source>
</evidence>
<keyword evidence="1" id="KW-0812">Transmembrane</keyword>